<sequence>MSIVKEVKVDNSADGVPFIWFGNFKSRIHTFFIQIIFIFTLIINLTHGKSAILIGILFELDEVVFKSLVTEVSKCCRTTLLNYNVIEVVENQAFIDAEIAKR</sequence>
<evidence type="ECO:0000313" key="3">
    <source>
        <dbReference type="Proteomes" id="UP001233999"/>
    </source>
</evidence>
<organism evidence="2 3">
    <name type="scientific">Diploptera punctata</name>
    <name type="common">Pacific beetle cockroach</name>
    <dbReference type="NCBI Taxonomy" id="6984"/>
    <lineage>
        <taxon>Eukaryota</taxon>
        <taxon>Metazoa</taxon>
        <taxon>Ecdysozoa</taxon>
        <taxon>Arthropoda</taxon>
        <taxon>Hexapoda</taxon>
        <taxon>Insecta</taxon>
        <taxon>Pterygota</taxon>
        <taxon>Neoptera</taxon>
        <taxon>Polyneoptera</taxon>
        <taxon>Dictyoptera</taxon>
        <taxon>Blattodea</taxon>
        <taxon>Blaberoidea</taxon>
        <taxon>Blaberidae</taxon>
        <taxon>Diplopterinae</taxon>
        <taxon>Diploptera</taxon>
    </lineage>
</organism>
<keyword evidence="1" id="KW-1133">Transmembrane helix</keyword>
<evidence type="ECO:0000256" key="1">
    <source>
        <dbReference type="SAM" id="Phobius"/>
    </source>
</evidence>
<keyword evidence="1" id="KW-0812">Transmembrane</keyword>
<keyword evidence="1" id="KW-0472">Membrane</keyword>
<evidence type="ECO:0000313" key="2">
    <source>
        <dbReference type="EMBL" id="KAJ9588755.1"/>
    </source>
</evidence>
<dbReference type="EMBL" id="JASPKZ010005309">
    <property type="protein sequence ID" value="KAJ9588755.1"/>
    <property type="molecule type" value="Genomic_DNA"/>
</dbReference>
<reference evidence="2" key="2">
    <citation type="submission" date="2023-05" db="EMBL/GenBank/DDBJ databases">
        <authorList>
            <person name="Fouks B."/>
        </authorList>
    </citation>
    <scope>NUCLEOTIDE SEQUENCE</scope>
    <source>
        <strain evidence="2">Stay&amp;Tobe</strain>
        <tissue evidence="2">Testes</tissue>
    </source>
</reference>
<feature type="transmembrane region" description="Helical" evidence="1">
    <location>
        <begin position="28"/>
        <end position="46"/>
    </location>
</feature>
<keyword evidence="3" id="KW-1185">Reference proteome</keyword>
<protein>
    <submittedName>
        <fullName evidence="2">Uncharacterized protein</fullName>
    </submittedName>
</protein>
<comment type="caution">
    <text evidence="2">The sequence shown here is derived from an EMBL/GenBank/DDBJ whole genome shotgun (WGS) entry which is preliminary data.</text>
</comment>
<reference evidence="2" key="1">
    <citation type="journal article" date="2023" name="IScience">
        <title>Live-bearing cockroach genome reveals convergent evolutionary mechanisms linked to viviparity in insects and beyond.</title>
        <authorList>
            <person name="Fouks B."/>
            <person name="Harrison M.C."/>
            <person name="Mikhailova A.A."/>
            <person name="Marchal E."/>
            <person name="English S."/>
            <person name="Carruthers M."/>
            <person name="Jennings E.C."/>
            <person name="Chiamaka E.L."/>
            <person name="Frigard R.A."/>
            <person name="Pippel M."/>
            <person name="Attardo G.M."/>
            <person name="Benoit J.B."/>
            <person name="Bornberg-Bauer E."/>
            <person name="Tobe S.S."/>
        </authorList>
    </citation>
    <scope>NUCLEOTIDE SEQUENCE</scope>
    <source>
        <strain evidence="2">Stay&amp;Tobe</strain>
    </source>
</reference>
<name>A0AAD7ZXH0_DIPPU</name>
<feature type="non-terminal residue" evidence="2">
    <location>
        <position position="1"/>
    </location>
</feature>
<proteinExistence type="predicted"/>
<dbReference type="Proteomes" id="UP001233999">
    <property type="component" value="Unassembled WGS sequence"/>
</dbReference>
<accession>A0AAD7ZXH0</accession>
<dbReference type="AlphaFoldDB" id="A0AAD7ZXH0"/>
<gene>
    <name evidence="2" type="ORF">L9F63_017959</name>
</gene>